<gene>
    <name evidence="5" type="ORF">OSTLU_48819</name>
</gene>
<dbReference type="OrthoDB" id="277802at2759"/>
<dbReference type="EMBL" id="CP000582">
    <property type="protein sequence ID" value="ABO94758.1"/>
    <property type="molecule type" value="Genomic_DNA"/>
</dbReference>
<evidence type="ECO:0000259" key="4">
    <source>
        <dbReference type="PROSITE" id="PS50102"/>
    </source>
</evidence>
<dbReference type="SUPFAM" id="SSF54928">
    <property type="entry name" value="RNA-binding domain, RBD"/>
    <property type="match status" value="1"/>
</dbReference>
<dbReference type="Gene3D" id="3.30.70.330">
    <property type="match status" value="2"/>
</dbReference>
<dbReference type="InterPro" id="IPR035979">
    <property type="entry name" value="RBD_domain_sf"/>
</dbReference>
<protein>
    <recommendedName>
        <fullName evidence="4">RRM domain-containing protein</fullName>
    </recommendedName>
</protein>
<dbReference type="RefSeq" id="XP_001416465.1">
    <property type="nucleotide sequence ID" value="XM_001416428.1"/>
</dbReference>
<evidence type="ECO:0000256" key="1">
    <source>
        <dbReference type="ARBA" id="ARBA00022884"/>
    </source>
</evidence>
<feature type="domain" description="RRM" evidence="4">
    <location>
        <begin position="10"/>
        <end position="89"/>
    </location>
</feature>
<feature type="region of interest" description="Disordered" evidence="3">
    <location>
        <begin position="113"/>
        <end position="147"/>
    </location>
</feature>
<organism evidence="5 6">
    <name type="scientific">Ostreococcus lucimarinus (strain CCE9901)</name>
    <dbReference type="NCBI Taxonomy" id="436017"/>
    <lineage>
        <taxon>Eukaryota</taxon>
        <taxon>Viridiplantae</taxon>
        <taxon>Chlorophyta</taxon>
        <taxon>Mamiellophyceae</taxon>
        <taxon>Mamiellales</taxon>
        <taxon>Bathycoccaceae</taxon>
        <taxon>Ostreococcus</taxon>
    </lineage>
</organism>
<dbReference type="PROSITE" id="PS50102">
    <property type="entry name" value="RRM"/>
    <property type="match status" value="2"/>
</dbReference>
<name>A4RSM5_OSTLU</name>
<feature type="compositionally biased region" description="Basic and acidic residues" evidence="3">
    <location>
        <begin position="132"/>
        <end position="144"/>
    </location>
</feature>
<dbReference type="FunFam" id="3.30.70.330:FF:000039">
    <property type="entry name" value="U1 small nuclear ribonucleoprotein A"/>
    <property type="match status" value="1"/>
</dbReference>
<dbReference type="GeneID" id="5000171"/>
<evidence type="ECO:0000313" key="6">
    <source>
        <dbReference type="Proteomes" id="UP000001568"/>
    </source>
</evidence>
<proteinExistence type="predicted"/>
<feature type="domain" description="RRM" evidence="4">
    <location>
        <begin position="149"/>
        <end position="220"/>
    </location>
</feature>
<dbReference type="eggNOG" id="KOG4206">
    <property type="taxonomic scope" value="Eukaryota"/>
</dbReference>
<dbReference type="OMA" id="LKKGWVM"/>
<dbReference type="SMART" id="SM00360">
    <property type="entry name" value="RRM"/>
    <property type="match status" value="2"/>
</dbReference>
<dbReference type="Proteomes" id="UP000001568">
    <property type="component" value="Chromosome 2"/>
</dbReference>
<dbReference type="SMR" id="A4RSM5"/>
<sequence length="220" mass="24644">MASQVSEEFHTLYVNNLNEKVPKQELRAALHAVFSPFGKVLDIVTANTYRLRGQAWIVYDTSMDANNAMQSLQSFPFYDKPMKIVVANTTSDAIRRRRGEHIERDGAVRLSRKVENQERERLRRKNATAENATRHEPKAMDGMKRPPSTRIAVQGLPGATTTHMLALLFQQFSGYKDATMTRESGDGEVEFDTTANAVAALNGLQGFRLNANHSLTLSFA</sequence>
<dbReference type="HOGENOM" id="CLU_041869_1_1_1"/>
<dbReference type="KEGG" id="olu:OSTLU_48819"/>
<accession>A4RSM5</accession>
<dbReference type="AlphaFoldDB" id="A4RSM5"/>
<keyword evidence="6" id="KW-1185">Reference proteome</keyword>
<dbReference type="GO" id="GO:0003723">
    <property type="term" value="F:RNA binding"/>
    <property type="evidence" value="ECO:0007669"/>
    <property type="project" value="UniProtKB-UniRule"/>
</dbReference>
<dbReference type="Gramene" id="ABO94758">
    <property type="protein sequence ID" value="ABO94758"/>
    <property type="gene ID" value="OSTLU_48819"/>
</dbReference>
<dbReference type="InterPro" id="IPR012677">
    <property type="entry name" value="Nucleotide-bd_a/b_plait_sf"/>
</dbReference>
<dbReference type="Pfam" id="PF00076">
    <property type="entry name" value="RRM_1"/>
    <property type="match status" value="2"/>
</dbReference>
<reference evidence="5 6" key="1">
    <citation type="journal article" date="2007" name="Proc. Natl. Acad. Sci. U.S.A.">
        <title>The tiny eukaryote Ostreococcus provides genomic insights into the paradox of plankton speciation.</title>
        <authorList>
            <person name="Palenik B."/>
            <person name="Grimwood J."/>
            <person name="Aerts A."/>
            <person name="Rouze P."/>
            <person name="Salamov A."/>
            <person name="Putnam N."/>
            <person name="Dupont C."/>
            <person name="Jorgensen R."/>
            <person name="Derelle E."/>
            <person name="Rombauts S."/>
            <person name="Zhou K."/>
            <person name="Otillar R."/>
            <person name="Merchant S.S."/>
            <person name="Podell S."/>
            <person name="Gaasterland T."/>
            <person name="Napoli C."/>
            <person name="Gendler K."/>
            <person name="Manuell A."/>
            <person name="Tai V."/>
            <person name="Vallon O."/>
            <person name="Piganeau G."/>
            <person name="Jancek S."/>
            <person name="Heijde M."/>
            <person name="Jabbari K."/>
            <person name="Bowler C."/>
            <person name="Lohr M."/>
            <person name="Robbens S."/>
            <person name="Werner G."/>
            <person name="Dubchak I."/>
            <person name="Pazour G.J."/>
            <person name="Ren Q."/>
            <person name="Paulsen I."/>
            <person name="Delwiche C."/>
            <person name="Schmutz J."/>
            <person name="Rokhsar D."/>
            <person name="Van de Peer Y."/>
            <person name="Moreau H."/>
            <person name="Grigoriev I.V."/>
        </authorList>
    </citation>
    <scope>NUCLEOTIDE SEQUENCE [LARGE SCALE GENOMIC DNA]</scope>
    <source>
        <strain evidence="5 6">CCE9901</strain>
    </source>
</reference>
<evidence type="ECO:0000313" key="5">
    <source>
        <dbReference type="EMBL" id="ABO94758.1"/>
    </source>
</evidence>
<keyword evidence="1 2" id="KW-0694">RNA-binding</keyword>
<dbReference type="CDD" id="cd12246">
    <property type="entry name" value="RRM1_U1A_like"/>
    <property type="match status" value="1"/>
</dbReference>
<dbReference type="PANTHER" id="PTHR10501">
    <property type="entry name" value="U1 SMALL NUCLEAR RIBONUCLEOPROTEIN A/U2 SMALL NUCLEAR RIBONUCLEOPROTEIN B"/>
    <property type="match status" value="1"/>
</dbReference>
<evidence type="ECO:0000256" key="2">
    <source>
        <dbReference type="PROSITE-ProRule" id="PRU00176"/>
    </source>
</evidence>
<dbReference type="InterPro" id="IPR000504">
    <property type="entry name" value="RRM_dom"/>
</dbReference>
<evidence type="ECO:0000256" key="3">
    <source>
        <dbReference type="SAM" id="MobiDB-lite"/>
    </source>
</evidence>
<dbReference type="STRING" id="436017.A4RSM5"/>